<sequence length="207" mass="24444">MDNNDDEYDSILSHISSIYVFPEQLQPHVRHNRKTDVLRFKFDNSYSDISYATLHLYLRGWDWISTHQPELIEEIENQQRQGQWVNVDLKPVFGDRGSNKSHEILIKGVESWMKPLVVTTDNTSNNPLTVHIEIGSQKKHRRKRSVYMDCTESDHDMRCCRYPLKWRLQSWIPRAVSPHSSGRLNNVGHALLFANKNEFLKLVIFRR</sequence>
<protein>
    <submittedName>
        <fullName evidence="1">Uncharacterized protein</fullName>
    </submittedName>
</protein>
<keyword evidence="2" id="KW-1185">Reference proteome</keyword>
<dbReference type="EMBL" id="AP029268">
    <property type="protein sequence ID" value="BFG06725.1"/>
    <property type="molecule type" value="Genomic_DNA"/>
</dbReference>
<dbReference type="AlphaFoldDB" id="A0AAU9GGB6"/>
<evidence type="ECO:0000313" key="2">
    <source>
        <dbReference type="Proteomes" id="UP001500889"/>
    </source>
</evidence>
<reference evidence="1 2" key="1">
    <citation type="submission" date="2024-02" db="EMBL/GenBank/DDBJ databases">
        <title>A chromosome-level genome assembly of Drosophila madeirensis, a fruit fly species endemic to Madeira island.</title>
        <authorList>
            <person name="Tomihara K."/>
            <person name="Llopart A."/>
            <person name="Yamamoto D."/>
        </authorList>
    </citation>
    <scope>NUCLEOTIDE SEQUENCE [LARGE SCALE GENOMIC DNA]</scope>
    <source>
        <strain evidence="1 2">RF1</strain>
    </source>
</reference>
<name>A0AAU9GGB6_DROMD</name>
<evidence type="ECO:0000313" key="1">
    <source>
        <dbReference type="EMBL" id="BFG06725.1"/>
    </source>
</evidence>
<accession>A0AAU9GGB6</accession>
<organism evidence="1 2">
    <name type="scientific">Drosophila madeirensis</name>
    <name type="common">Fruit fly</name>
    <dbReference type="NCBI Taxonomy" id="30013"/>
    <lineage>
        <taxon>Eukaryota</taxon>
        <taxon>Metazoa</taxon>
        <taxon>Ecdysozoa</taxon>
        <taxon>Arthropoda</taxon>
        <taxon>Hexapoda</taxon>
        <taxon>Insecta</taxon>
        <taxon>Pterygota</taxon>
        <taxon>Neoptera</taxon>
        <taxon>Endopterygota</taxon>
        <taxon>Diptera</taxon>
        <taxon>Brachycera</taxon>
        <taxon>Muscomorpha</taxon>
        <taxon>Ephydroidea</taxon>
        <taxon>Drosophilidae</taxon>
        <taxon>Drosophila</taxon>
        <taxon>Sophophora</taxon>
    </lineage>
</organism>
<gene>
    <name evidence="1" type="ORF">DMAD_13646</name>
</gene>
<dbReference type="Proteomes" id="UP001500889">
    <property type="component" value="Chromosome dot"/>
</dbReference>
<proteinExistence type="predicted"/>